<dbReference type="EMBL" id="JAQNDL010000001">
    <property type="protein sequence ID" value="MDC0717730.1"/>
    <property type="molecule type" value="Genomic_DNA"/>
</dbReference>
<evidence type="ECO:0000256" key="4">
    <source>
        <dbReference type="ARBA" id="ARBA00011245"/>
    </source>
</evidence>
<dbReference type="PANTHER" id="PTHR10642:SF26">
    <property type="entry name" value="RIBONUCLEASE H1"/>
    <property type="match status" value="1"/>
</dbReference>
<reference evidence="13 14" key="1">
    <citation type="submission" date="2022-11" db="EMBL/GenBank/DDBJ databases">
        <title>Minimal conservation of predation-associated metabolite biosynthetic gene clusters underscores biosynthetic potential of Myxococcota including descriptions for ten novel species: Archangium lansinium sp. nov., Myxococcus landrumus sp. nov., Nannocystis bai.</title>
        <authorList>
            <person name="Ahearne A."/>
            <person name="Stevens C."/>
            <person name="Dowd S."/>
        </authorList>
    </citation>
    <scope>NUCLEOTIDE SEQUENCE [LARGE SCALE GENOMIC DNA]</scope>
    <source>
        <strain evidence="13 14">BB15-2</strain>
    </source>
</reference>
<evidence type="ECO:0000256" key="7">
    <source>
        <dbReference type="ARBA" id="ARBA00022723"/>
    </source>
</evidence>
<dbReference type="CDD" id="cd09278">
    <property type="entry name" value="RNase_HI_prokaryote_like"/>
    <property type="match status" value="1"/>
</dbReference>
<dbReference type="InterPro" id="IPR012337">
    <property type="entry name" value="RNaseH-like_sf"/>
</dbReference>
<dbReference type="InterPro" id="IPR002156">
    <property type="entry name" value="RNaseH_domain"/>
</dbReference>
<organism evidence="13 14">
    <name type="scientific">Nannocystis bainbridge</name>
    <dbReference type="NCBI Taxonomy" id="2995303"/>
    <lineage>
        <taxon>Bacteria</taxon>
        <taxon>Pseudomonadati</taxon>
        <taxon>Myxococcota</taxon>
        <taxon>Polyangia</taxon>
        <taxon>Nannocystales</taxon>
        <taxon>Nannocystaceae</taxon>
        <taxon>Nannocystis</taxon>
    </lineage>
</organism>
<comment type="cofactor">
    <cofactor evidence="2">
        <name>Mg(2+)</name>
        <dbReference type="ChEBI" id="CHEBI:18420"/>
    </cofactor>
</comment>
<keyword evidence="8" id="KW-0255">Endonuclease</keyword>
<evidence type="ECO:0000256" key="1">
    <source>
        <dbReference type="ARBA" id="ARBA00000077"/>
    </source>
</evidence>
<dbReference type="PANTHER" id="PTHR10642">
    <property type="entry name" value="RIBONUCLEASE H1"/>
    <property type="match status" value="1"/>
</dbReference>
<evidence type="ECO:0000256" key="2">
    <source>
        <dbReference type="ARBA" id="ARBA00001946"/>
    </source>
</evidence>
<evidence type="ECO:0000256" key="8">
    <source>
        <dbReference type="ARBA" id="ARBA00022759"/>
    </source>
</evidence>
<keyword evidence="6" id="KW-0540">Nuclease</keyword>
<evidence type="ECO:0000313" key="13">
    <source>
        <dbReference type="EMBL" id="MDC0717730.1"/>
    </source>
</evidence>
<feature type="region of interest" description="Disordered" evidence="11">
    <location>
        <begin position="201"/>
        <end position="237"/>
    </location>
</feature>
<evidence type="ECO:0000256" key="6">
    <source>
        <dbReference type="ARBA" id="ARBA00022722"/>
    </source>
</evidence>
<sequence length="237" mass="25934">MAWKRFVFKDQTVFVRVLASGKPIVHRGRIEMRYRLGASKSYRATPDNLIEIPDDTEILSDDAFSGTPTPAATVQVVREEPTRAPTDDTIIIHTDGACSGNPGPAGIGVLIERGEEAVEHSEFIGEGTNNVAELTAILRALEMLRPEDKDAHVLLFTDSGWSLGVLVGGWKAKANLELIEKIKEKLAEFTGVELLKVRGHAGQPGNEEADALATMAVRREDSRTRTRRRSKSPLPAV</sequence>
<feature type="domain" description="RNase H type-1" evidence="12">
    <location>
        <begin position="86"/>
        <end position="218"/>
    </location>
</feature>
<dbReference type="Gene3D" id="3.30.420.10">
    <property type="entry name" value="Ribonuclease H-like superfamily/Ribonuclease H"/>
    <property type="match status" value="1"/>
</dbReference>
<gene>
    <name evidence="13" type="ORF">POL25_12560</name>
</gene>
<keyword evidence="14" id="KW-1185">Reference proteome</keyword>
<keyword evidence="7" id="KW-0479">Metal-binding</keyword>
<protein>
    <recommendedName>
        <fullName evidence="5">ribonuclease H</fullName>
        <ecNumber evidence="5">3.1.26.4</ecNumber>
    </recommendedName>
</protein>
<dbReference type="PROSITE" id="PS50879">
    <property type="entry name" value="RNASE_H_1"/>
    <property type="match status" value="1"/>
</dbReference>
<comment type="subunit">
    <text evidence="4">Monomer.</text>
</comment>
<comment type="caution">
    <text evidence="13">The sequence shown here is derived from an EMBL/GenBank/DDBJ whole genome shotgun (WGS) entry which is preliminary data.</text>
</comment>
<name>A0ABT5DVS1_9BACT</name>
<dbReference type="EC" id="3.1.26.4" evidence="5"/>
<dbReference type="Proteomes" id="UP001221686">
    <property type="component" value="Unassembled WGS sequence"/>
</dbReference>
<dbReference type="Pfam" id="PF00075">
    <property type="entry name" value="RNase_H"/>
    <property type="match status" value="1"/>
</dbReference>
<dbReference type="InterPro" id="IPR036397">
    <property type="entry name" value="RNaseH_sf"/>
</dbReference>
<evidence type="ECO:0000256" key="11">
    <source>
        <dbReference type="SAM" id="MobiDB-lite"/>
    </source>
</evidence>
<evidence type="ECO:0000313" key="14">
    <source>
        <dbReference type="Proteomes" id="UP001221686"/>
    </source>
</evidence>
<evidence type="ECO:0000259" key="12">
    <source>
        <dbReference type="PROSITE" id="PS50879"/>
    </source>
</evidence>
<evidence type="ECO:0000256" key="5">
    <source>
        <dbReference type="ARBA" id="ARBA00012180"/>
    </source>
</evidence>
<dbReference type="SUPFAM" id="SSF53098">
    <property type="entry name" value="Ribonuclease H-like"/>
    <property type="match status" value="1"/>
</dbReference>
<keyword evidence="9" id="KW-0378">Hydrolase</keyword>
<keyword evidence="10" id="KW-0460">Magnesium</keyword>
<accession>A0ABT5DVS1</accession>
<dbReference type="InterPro" id="IPR022892">
    <property type="entry name" value="RNaseHI"/>
</dbReference>
<evidence type="ECO:0000256" key="9">
    <source>
        <dbReference type="ARBA" id="ARBA00022801"/>
    </source>
</evidence>
<dbReference type="RefSeq" id="WP_272086214.1">
    <property type="nucleotide sequence ID" value="NZ_JAQNDL010000001.1"/>
</dbReference>
<comment type="similarity">
    <text evidence="3">Belongs to the RNase H family.</text>
</comment>
<comment type="catalytic activity">
    <reaction evidence="1">
        <text>Endonucleolytic cleavage to 5'-phosphomonoester.</text>
        <dbReference type="EC" id="3.1.26.4"/>
    </reaction>
</comment>
<evidence type="ECO:0000256" key="10">
    <source>
        <dbReference type="ARBA" id="ARBA00022842"/>
    </source>
</evidence>
<dbReference type="InterPro" id="IPR050092">
    <property type="entry name" value="RNase_H"/>
</dbReference>
<evidence type="ECO:0000256" key="3">
    <source>
        <dbReference type="ARBA" id="ARBA00005300"/>
    </source>
</evidence>
<proteinExistence type="inferred from homology"/>